<comment type="caution">
    <text evidence="3">The sequence shown here is derived from an EMBL/GenBank/DDBJ whole genome shotgun (WGS) entry which is preliminary data.</text>
</comment>
<comment type="catalytic activity">
    <reaction evidence="2">
        <text>N-terminal N-formyl-L-methionyl-[peptide] + H2O = N-terminal L-methionyl-[peptide] + formate</text>
        <dbReference type="Rhea" id="RHEA:24420"/>
        <dbReference type="Rhea" id="RHEA-COMP:10639"/>
        <dbReference type="Rhea" id="RHEA-COMP:10640"/>
        <dbReference type="ChEBI" id="CHEBI:15377"/>
        <dbReference type="ChEBI" id="CHEBI:15740"/>
        <dbReference type="ChEBI" id="CHEBI:49298"/>
        <dbReference type="ChEBI" id="CHEBI:64731"/>
        <dbReference type="EC" id="3.5.1.88"/>
    </reaction>
</comment>
<dbReference type="EMBL" id="MHTV01000033">
    <property type="protein sequence ID" value="OHA66439.1"/>
    <property type="molecule type" value="Genomic_DNA"/>
</dbReference>
<feature type="active site" evidence="2">
    <location>
        <position position="139"/>
    </location>
</feature>
<dbReference type="InterPro" id="IPR023635">
    <property type="entry name" value="Peptide_deformylase"/>
</dbReference>
<dbReference type="PANTHER" id="PTHR10458">
    <property type="entry name" value="PEPTIDE DEFORMYLASE"/>
    <property type="match status" value="1"/>
</dbReference>
<dbReference type="NCBIfam" id="NF001159">
    <property type="entry name" value="PRK00150.1-3"/>
    <property type="match status" value="1"/>
</dbReference>
<dbReference type="InterPro" id="IPR036821">
    <property type="entry name" value="Peptide_deformylase_sf"/>
</dbReference>
<dbReference type="CDD" id="cd00487">
    <property type="entry name" value="Pep_deformylase"/>
    <property type="match status" value="1"/>
</dbReference>
<keyword evidence="2" id="KW-0648">Protein biosynthesis</keyword>
<comment type="cofactor">
    <cofactor evidence="2">
        <name>Fe(2+)</name>
        <dbReference type="ChEBI" id="CHEBI:29033"/>
    </cofactor>
    <text evidence="2">Binds 1 Fe(2+) ion.</text>
</comment>
<feature type="binding site" evidence="2">
    <location>
        <position position="138"/>
    </location>
    <ligand>
        <name>Fe cation</name>
        <dbReference type="ChEBI" id="CHEBI:24875"/>
    </ligand>
</feature>
<comment type="similarity">
    <text evidence="1 2">Belongs to the polypeptide deformylase family.</text>
</comment>
<comment type="function">
    <text evidence="2">Removes the formyl group from the N-terminal Met of newly synthesized proteins. Requires at least a dipeptide for an efficient rate of reaction. N-terminal L-methionine is a prerequisite for activity but the enzyme has broad specificity at other positions.</text>
</comment>
<feature type="binding site" evidence="2">
    <location>
        <position position="96"/>
    </location>
    <ligand>
        <name>Fe cation</name>
        <dbReference type="ChEBI" id="CHEBI:24875"/>
    </ligand>
</feature>
<gene>
    <name evidence="2" type="primary">def</name>
    <name evidence="3" type="ORF">A3C04_01280</name>
</gene>
<dbReference type="PIRSF" id="PIRSF004749">
    <property type="entry name" value="Pep_def"/>
    <property type="match status" value="1"/>
</dbReference>
<accession>A0A1G2R224</accession>
<dbReference type="GO" id="GO:0006412">
    <property type="term" value="P:translation"/>
    <property type="evidence" value="ECO:0007669"/>
    <property type="project" value="UniProtKB-UniRule"/>
</dbReference>
<dbReference type="EC" id="3.5.1.88" evidence="2"/>
<evidence type="ECO:0000313" key="3">
    <source>
        <dbReference type="EMBL" id="OHA66439.1"/>
    </source>
</evidence>
<dbReference type="NCBIfam" id="TIGR00079">
    <property type="entry name" value="pept_deformyl"/>
    <property type="match status" value="1"/>
</dbReference>
<reference evidence="3 4" key="1">
    <citation type="journal article" date="2016" name="Nat. Commun.">
        <title>Thousands of microbial genomes shed light on interconnected biogeochemical processes in an aquifer system.</title>
        <authorList>
            <person name="Anantharaman K."/>
            <person name="Brown C.T."/>
            <person name="Hug L.A."/>
            <person name="Sharon I."/>
            <person name="Castelle C.J."/>
            <person name="Probst A.J."/>
            <person name="Thomas B.C."/>
            <person name="Singh A."/>
            <person name="Wilkins M.J."/>
            <person name="Karaoz U."/>
            <person name="Brodie E.L."/>
            <person name="Williams K.H."/>
            <person name="Hubbard S.S."/>
            <person name="Banfield J.F."/>
        </authorList>
    </citation>
    <scope>NUCLEOTIDE SEQUENCE [LARGE SCALE GENOMIC DNA]</scope>
</reference>
<dbReference type="GO" id="GO:0046872">
    <property type="term" value="F:metal ion binding"/>
    <property type="evidence" value="ECO:0007669"/>
    <property type="project" value="UniProtKB-KW"/>
</dbReference>
<proteinExistence type="inferred from homology"/>
<protein>
    <recommendedName>
        <fullName evidence="2">Peptide deformylase</fullName>
        <shortName evidence="2">PDF</shortName>
        <ecNumber evidence="2">3.5.1.88</ecNumber>
    </recommendedName>
    <alternativeName>
        <fullName evidence="2">Polypeptide deformylase</fullName>
    </alternativeName>
</protein>
<dbReference type="AlphaFoldDB" id="A0A1G2R224"/>
<evidence type="ECO:0000313" key="4">
    <source>
        <dbReference type="Proteomes" id="UP000178092"/>
    </source>
</evidence>
<keyword evidence="2" id="KW-0479">Metal-binding</keyword>
<dbReference type="Gene3D" id="3.90.45.10">
    <property type="entry name" value="Peptide deformylase"/>
    <property type="match status" value="1"/>
</dbReference>
<feature type="binding site" evidence="2">
    <location>
        <position position="142"/>
    </location>
    <ligand>
        <name>Fe cation</name>
        <dbReference type="ChEBI" id="CHEBI:24875"/>
    </ligand>
</feature>
<evidence type="ECO:0000256" key="1">
    <source>
        <dbReference type="ARBA" id="ARBA00010759"/>
    </source>
</evidence>
<evidence type="ECO:0000256" key="2">
    <source>
        <dbReference type="HAMAP-Rule" id="MF_00163"/>
    </source>
</evidence>
<name>A0A1G2R224_9BACT</name>
<sequence>MAKHTIIKYPDPVLFHESVRVSSRLEGLSELVSDMVAVMYEYQGIGLAGPQVGVAKRIIIVESAEHPEQGKRKPLAFLNPKIIRKSGGEEAHEEGCLSLPGIFVPVKRARKVEVLCETPEGEEVRIEAEGLGARIFQHEVDHLNGMLIIHRISRFRRMKVRKELRKLDEDFFAK</sequence>
<keyword evidence="2" id="KW-0378">Hydrolase</keyword>
<dbReference type="PANTHER" id="PTHR10458:SF22">
    <property type="entry name" value="PEPTIDE DEFORMYLASE"/>
    <property type="match status" value="1"/>
</dbReference>
<dbReference type="HAMAP" id="MF_00163">
    <property type="entry name" value="Pep_deformylase"/>
    <property type="match status" value="1"/>
</dbReference>
<keyword evidence="2" id="KW-0408">Iron</keyword>
<dbReference type="Proteomes" id="UP000178092">
    <property type="component" value="Unassembled WGS sequence"/>
</dbReference>
<dbReference type="PRINTS" id="PR01576">
    <property type="entry name" value="PDEFORMYLASE"/>
</dbReference>
<dbReference type="SUPFAM" id="SSF56420">
    <property type="entry name" value="Peptide deformylase"/>
    <property type="match status" value="1"/>
</dbReference>
<dbReference type="Pfam" id="PF01327">
    <property type="entry name" value="Pep_deformylase"/>
    <property type="match status" value="1"/>
</dbReference>
<organism evidence="3 4">
    <name type="scientific">Candidatus Wildermuthbacteria bacterium RIFCSPHIGHO2_02_FULL_45_25</name>
    <dbReference type="NCBI Taxonomy" id="1802450"/>
    <lineage>
        <taxon>Bacteria</taxon>
        <taxon>Candidatus Wildermuthiibacteriota</taxon>
    </lineage>
</organism>
<dbReference type="GO" id="GO:0042586">
    <property type="term" value="F:peptide deformylase activity"/>
    <property type="evidence" value="ECO:0007669"/>
    <property type="project" value="UniProtKB-UniRule"/>
</dbReference>